<dbReference type="PROSITE" id="PS50262">
    <property type="entry name" value="G_PROTEIN_RECEP_F1_2"/>
    <property type="match status" value="1"/>
</dbReference>
<dbReference type="KEGG" id="xla:108700562"/>
<evidence type="ECO:0000313" key="13">
    <source>
        <dbReference type="Proteomes" id="UP000186698"/>
    </source>
</evidence>
<sequence>MRKHANMLFFLFNDFIYLSSKCKAKMWENLTKPTYFFINGISDLAYLQVPIFLLVLFIYLFTLVGNMLILILVCLDAQLHTPMYFFLAHLSILDMSCSTITLNKQLAIFITGDHTISLLTCFAQLYIFSCLECVELLILTAMGYDRFVAICRPLHYPTIMNRSTCANFAILCWLLGFLEVIPYIVLLSNYTCYRSNVINHFFCDLVPLIKLSCNDTTALEHLMLIEGSLLLSFLPFLLTFISYMFIIYTILQMQSRNGRSKAFYTCSSHLTVVILLYVTLICQYLRPSTTDYADFNKLFSLFNTAAVPILNPLIYSLKNKQVKSALKRKIPACKI</sequence>
<dbReference type="PRINTS" id="PR00237">
    <property type="entry name" value="GPCRRHODOPSN"/>
</dbReference>
<gene>
    <name evidence="14" type="primary">LOC108700562</name>
</gene>
<feature type="transmembrane region" description="Helical" evidence="11">
    <location>
        <begin position="229"/>
        <end position="251"/>
    </location>
</feature>
<keyword evidence="5 11" id="KW-1133">Transmembrane helix</keyword>
<keyword evidence="13" id="KW-1185">Reference proteome</keyword>
<evidence type="ECO:0000256" key="10">
    <source>
        <dbReference type="RuleBase" id="RU000688"/>
    </source>
</evidence>
<comment type="subcellular location">
    <subcellularLocation>
        <location evidence="1 11">Cell membrane</location>
        <topology evidence="1 11">Multi-pass membrane protein</topology>
    </subcellularLocation>
</comment>
<keyword evidence="3 10" id="KW-0812">Transmembrane</keyword>
<evidence type="ECO:0000256" key="5">
    <source>
        <dbReference type="ARBA" id="ARBA00022989"/>
    </source>
</evidence>
<dbReference type="GeneID" id="108700562"/>
<dbReference type="RefSeq" id="XP_018089246.2">
    <property type="nucleotide sequence ID" value="XM_018233757.2"/>
</dbReference>
<reference evidence="14" key="1">
    <citation type="submission" date="2025-08" db="UniProtKB">
        <authorList>
            <consortium name="RefSeq"/>
        </authorList>
    </citation>
    <scope>IDENTIFICATION</scope>
    <source>
        <strain evidence="14">J_2021</strain>
        <tissue evidence="14">Erythrocytes</tissue>
    </source>
</reference>
<evidence type="ECO:0000313" key="14">
    <source>
        <dbReference type="RefSeq" id="XP_018089246.2"/>
    </source>
</evidence>
<protein>
    <recommendedName>
        <fullName evidence="11">Olfactory receptor</fullName>
    </recommendedName>
</protein>
<keyword evidence="6 10" id="KW-0297">G-protein coupled receptor</keyword>
<dbReference type="InterPro" id="IPR017452">
    <property type="entry name" value="GPCR_Rhodpsn_7TM"/>
</dbReference>
<dbReference type="InterPro" id="IPR000276">
    <property type="entry name" value="GPCR_Rhodpsn"/>
</dbReference>
<keyword evidence="9 10" id="KW-0807">Transducer</keyword>
<dbReference type="InterPro" id="IPR000725">
    <property type="entry name" value="Olfact_rcpt"/>
</dbReference>
<feature type="transmembrane region" description="Helical" evidence="11">
    <location>
        <begin position="165"/>
        <end position="186"/>
    </location>
</feature>
<comment type="similarity">
    <text evidence="10">Belongs to the G-protein coupled receptor 1 family.</text>
</comment>
<dbReference type="AlphaFoldDB" id="A0A8J0TT38"/>
<dbReference type="GO" id="GO:0004930">
    <property type="term" value="F:G protein-coupled receptor activity"/>
    <property type="evidence" value="ECO:0007669"/>
    <property type="project" value="UniProtKB-KW"/>
</dbReference>
<evidence type="ECO:0000256" key="1">
    <source>
        <dbReference type="ARBA" id="ARBA00004651"/>
    </source>
</evidence>
<evidence type="ECO:0000259" key="12">
    <source>
        <dbReference type="PROSITE" id="PS50262"/>
    </source>
</evidence>
<feature type="transmembrane region" description="Helical" evidence="11">
    <location>
        <begin position="122"/>
        <end position="144"/>
    </location>
</feature>
<feature type="transmembrane region" description="Helical" evidence="11">
    <location>
        <begin position="263"/>
        <end position="286"/>
    </location>
</feature>
<dbReference type="SUPFAM" id="SSF81321">
    <property type="entry name" value="Family A G protein-coupled receptor-like"/>
    <property type="match status" value="1"/>
</dbReference>
<organism evidence="13 14">
    <name type="scientific">Xenopus laevis</name>
    <name type="common">African clawed frog</name>
    <dbReference type="NCBI Taxonomy" id="8355"/>
    <lineage>
        <taxon>Eukaryota</taxon>
        <taxon>Metazoa</taxon>
        <taxon>Chordata</taxon>
        <taxon>Craniata</taxon>
        <taxon>Vertebrata</taxon>
        <taxon>Euteleostomi</taxon>
        <taxon>Amphibia</taxon>
        <taxon>Batrachia</taxon>
        <taxon>Anura</taxon>
        <taxon>Pipoidea</taxon>
        <taxon>Pipidae</taxon>
        <taxon>Xenopodinae</taxon>
        <taxon>Xenopus</taxon>
        <taxon>Xenopus</taxon>
    </lineage>
</organism>
<dbReference type="InterPro" id="IPR050516">
    <property type="entry name" value="Olfactory_GPCR"/>
</dbReference>
<evidence type="ECO:0000256" key="9">
    <source>
        <dbReference type="ARBA" id="ARBA00023224"/>
    </source>
</evidence>
<dbReference type="PRINTS" id="PR00245">
    <property type="entry name" value="OLFACTORYR"/>
</dbReference>
<accession>A0A8J0TT38</accession>
<dbReference type="OrthoDB" id="5967130at2759"/>
<dbReference type="CDD" id="cd13954">
    <property type="entry name" value="7tmA_OR"/>
    <property type="match status" value="1"/>
</dbReference>
<dbReference type="Proteomes" id="UP000186698">
    <property type="component" value="Chromosome 8S"/>
</dbReference>
<evidence type="ECO:0000256" key="2">
    <source>
        <dbReference type="ARBA" id="ARBA00022475"/>
    </source>
</evidence>
<keyword evidence="8 10" id="KW-0675">Receptor</keyword>
<evidence type="ECO:0000256" key="8">
    <source>
        <dbReference type="ARBA" id="ARBA00023170"/>
    </source>
</evidence>
<dbReference type="PANTHER" id="PTHR26452">
    <property type="entry name" value="OLFACTORY RECEPTOR"/>
    <property type="match status" value="1"/>
</dbReference>
<feature type="transmembrane region" description="Helical" evidence="11">
    <location>
        <begin position="48"/>
        <end position="72"/>
    </location>
</feature>
<keyword evidence="11" id="KW-0716">Sensory transduction</keyword>
<dbReference type="Gene3D" id="1.20.1070.10">
    <property type="entry name" value="Rhodopsin 7-helix transmembrane proteins"/>
    <property type="match status" value="1"/>
</dbReference>
<name>A0A8J0TT38_XENLA</name>
<evidence type="ECO:0000256" key="3">
    <source>
        <dbReference type="ARBA" id="ARBA00022692"/>
    </source>
</evidence>
<evidence type="ECO:0000256" key="11">
    <source>
        <dbReference type="RuleBase" id="RU363047"/>
    </source>
</evidence>
<evidence type="ECO:0000256" key="4">
    <source>
        <dbReference type="ARBA" id="ARBA00022725"/>
    </source>
</evidence>
<dbReference type="FunFam" id="1.20.1070.10:FF:000268">
    <property type="entry name" value="Putative olfactory receptor 2I1"/>
    <property type="match status" value="1"/>
</dbReference>
<keyword evidence="2 11" id="KW-1003">Cell membrane</keyword>
<evidence type="ECO:0000256" key="7">
    <source>
        <dbReference type="ARBA" id="ARBA00023136"/>
    </source>
</evidence>
<feature type="domain" description="G-protein coupled receptors family 1 profile" evidence="12">
    <location>
        <begin position="65"/>
        <end position="315"/>
    </location>
</feature>
<evidence type="ECO:0000256" key="6">
    <source>
        <dbReference type="ARBA" id="ARBA00023040"/>
    </source>
</evidence>
<dbReference type="GO" id="GO:0005549">
    <property type="term" value="F:odorant binding"/>
    <property type="evidence" value="ECO:0000318"/>
    <property type="project" value="GO_Central"/>
</dbReference>
<keyword evidence="7 11" id="KW-0472">Membrane</keyword>
<feature type="transmembrane region" description="Helical" evidence="11">
    <location>
        <begin position="298"/>
        <end position="317"/>
    </location>
</feature>
<dbReference type="GO" id="GO:0004984">
    <property type="term" value="F:olfactory receptor activity"/>
    <property type="evidence" value="ECO:0000318"/>
    <property type="project" value="GO_Central"/>
</dbReference>
<proteinExistence type="inferred from homology"/>
<dbReference type="GO" id="GO:0005886">
    <property type="term" value="C:plasma membrane"/>
    <property type="evidence" value="ECO:0007669"/>
    <property type="project" value="UniProtKB-SubCell"/>
</dbReference>
<dbReference type="PROSITE" id="PS00237">
    <property type="entry name" value="G_PROTEIN_RECEP_F1_1"/>
    <property type="match status" value="1"/>
</dbReference>
<keyword evidence="4 11" id="KW-0552">Olfaction</keyword>
<dbReference type="Pfam" id="PF13853">
    <property type="entry name" value="7tm_4"/>
    <property type="match status" value="1"/>
</dbReference>